<sequence>MSPISDGSSLGYKRPASYKAILLTVIFILVAVAGLSYVKWWPYYHKAIKAAAEHTIGSSILTGDSSVAPDPSLQVAWDYAVGYFKSVWKAAVLGILLGSLVQVLIPSGWLLRVLGKTDFKSTAYGGLASIPGMMCTCCAAPIVVGMRKKNVSVGASLAFWLGNPVLNPATLIFMTFVLSWKFTLLRLVFGLILTFAVSYFANRFAGNSSVPQPVDELINDNIEPEGSLLSRWLKGAGSMLLTVVPAYIISVLLLGATRAWMFPVLGEGAANGILAVVIFSIAGTLFVIPTAAEIPIIGTFLSFGFGTGVAGALLVTLPSISLPSLLMVYRSFPRRVVWFVLVSVIALGLLSGAVGSLIL</sequence>
<dbReference type="Pfam" id="PF03773">
    <property type="entry name" value="ArsP_1"/>
    <property type="match status" value="1"/>
</dbReference>
<keyword evidence="5 7" id="KW-1133">Transmembrane helix</keyword>
<dbReference type="PANTHER" id="PTHR43299:SF1">
    <property type="entry name" value="UPF0718 PROTEIN YRAQ"/>
    <property type="match status" value="1"/>
</dbReference>
<feature type="transmembrane region" description="Helical" evidence="7">
    <location>
        <begin position="184"/>
        <end position="201"/>
    </location>
</feature>
<evidence type="ECO:0000256" key="1">
    <source>
        <dbReference type="ARBA" id="ARBA00004651"/>
    </source>
</evidence>
<evidence type="ECO:0000313" key="8">
    <source>
        <dbReference type="EMBL" id="MRN54423.1"/>
    </source>
</evidence>
<feature type="transmembrane region" description="Helical" evidence="7">
    <location>
        <begin position="268"/>
        <end position="288"/>
    </location>
</feature>
<dbReference type="EMBL" id="WJXB01000005">
    <property type="protein sequence ID" value="MRN54423.1"/>
    <property type="molecule type" value="Genomic_DNA"/>
</dbReference>
<proteinExistence type="inferred from homology"/>
<dbReference type="GO" id="GO:0005886">
    <property type="term" value="C:plasma membrane"/>
    <property type="evidence" value="ECO:0007669"/>
    <property type="project" value="UniProtKB-SubCell"/>
</dbReference>
<dbReference type="PANTHER" id="PTHR43299">
    <property type="entry name" value="UPF0718 PROTEIN YRAQ"/>
    <property type="match status" value="1"/>
</dbReference>
<dbReference type="Proteomes" id="UP000463051">
    <property type="component" value="Unassembled WGS sequence"/>
</dbReference>
<feature type="transmembrane region" description="Helical" evidence="7">
    <location>
        <begin position="123"/>
        <end position="145"/>
    </location>
</feature>
<protein>
    <submittedName>
        <fullName evidence="8">Permease</fullName>
    </submittedName>
</protein>
<evidence type="ECO:0000256" key="4">
    <source>
        <dbReference type="ARBA" id="ARBA00022692"/>
    </source>
</evidence>
<organism evidence="8 9">
    <name type="scientific">Paenibacillus monticola</name>
    <dbReference type="NCBI Taxonomy" id="2666075"/>
    <lineage>
        <taxon>Bacteria</taxon>
        <taxon>Bacillati</taxon>
        <taxon>Bacillota</taxon>
        <taxon>Bacilli</taxon>
        <taxon>Bacillales</taxon>
        <taxon>Paenibacillaceae</taxon>
        <taxon>Paenibacillus</taxon>
    </lineage>
</organism>
<comment type="caution">
    <text evidence="8">The sequence shown here is derived from an EMBL/GenBank/DDBJ whole genome shotgun (WGS) entry which is preliminary data.</text>
</comment>
<evidence type="ECO:0000256" key="2">
    <source>
        <dbReference type="ARBA" id="ARBA00006386"/>
    </source>
</evidence>
<feature type="transmembrane region" description="Helical" evidence="7">
    <location>
        <begin position="87"/>
        <end position="111"/>
    </location>
</feature>
<feature type="transmembrane region" description="Helical" evidence="7">
    <location>
        <begin position="157"/>
        <end position="177"/>
    </location>
</feature>
<keyword evidence="3" id="KW-1003">Cell membrane</keyword>
<feature type="transmembrane region" description="Helical" evidence="7">
    <location>
        <begin position="20"/>
        <end position="38"/>
    </location>
</feature>
<evidence type="ECO:0000313" key="9">
    <source>
        <dbReference type="Proteomes" id="UP000463051"/>
    </source>
</evidence>
<gene>
    <name evidence="8" type="ORF">GJB61_15665</name>
</gene>
<evidence type="ECO:0000256" key="6">
    <source>
        <dbReference type="ARBA" id="ARBA00023136"/>
    </source>
</evidence>
<dbReference type="AlphaFoldDB" id="A0A7X2H7X4"/>
<comment type="subcellular location">
    <subcellularLocation>
        <location evidence="1">Cell membrane</location>
        <topology evidence="1">Multi-pass membrane protein</topology>
    </subcellularLocation>
</comment>
<feature type="transmembrane region" description="Helical" evidence="7">
    <location>
        <begin position="236"/>
        <end position="256"/>
    </location>
</feature>
<name>A0A7X2H7X4_9BACL</name>
<evidence type="ECO:0000256" key="5">
    <source>
        <dbReference type="ARBA" id="ARBA00022989"/>
    </source>
</evidence>
<accession>A0A7X2H7X4</accession>
<keyword evidence="9" id="KW-1185">Reference proteome</keyword>
<feature type="transmembrane region" description="Helical" evidence="7">
    <location>
        <begin position="294"/>
        <end position="315"/>
    </location>
</feature>
<evidence type="ECO:0000256" key="3">
    <source>
        <dbReference type="ARBA" id="ARBA00022475"/>
    </source>
</evidence>
<dbReference type="InterPro" id="IPR005524">
    <property type="entry name" value="DUF318"/>
</dbReference>
<evidence type="ECO:0000256" key="7">
    <source>
        <dbReference type="SAM" id="Phobius"/>
    </source>
</evidence>
<keyword evidence="4 7" id="KW-0812">Transmembrane</keyword>
<reference evidence="8 9" key="1">
    <citation type="submission" date="2019-11" db="EMBL/GenBank/DDBJ databases">
        <title>Paenibacillus monticola sp. nov., a novel PGPR strain isolated from mountain sample in China.</title>
        <authorList>
            <person name="Zhao Q."/>
            <person name="Li H.-P."/>
            <person name="Zhang J.-L."/>
        </authorList>
    </citation>
    <scope>NUCLEOTIDE SEQUENCE [LARGE SCALE GENOMIC DNA]</scope>
    <source>
        <strain evidence="8 9">LC-T2</strain>
    </source>
</reference>
<feature type="transmembrane region" description="Helical" evidence="7">
    <location>
        <begin position="336"/>
        <end position="358"/>
    </location>
</feature>
<comment type="similarity">
    <text evidence="2">Belongs to the UPF0718 family.</text>
</comment>
<keyword evidence="6 7" id="KW-0472">Membrane</keyword>
<dbReference type="RefSeq" id="WP_154119538.1">
    <property type="nucleotide sequence ID" value="NZ_WJXB01000005.1"/>
</dbReference>